<dbReference type="SUPFAM" id="SSF110857">
    <property type="entry name" value="Gamma-glutamyl cyclotransferase-like"/>
    <property type="match status" value="1"/>
</dbReference>
<name>A0A316ZJB9_9BASI</name>
<dbReference type="InterPro" id="IPR013024">
    <property type="entry name" value="GGCT-like"/>
</dbReference>
<dbReference type="InterPro" id="IPR036568">
    <property type="entry name" value="GGCT-like_sf"/>
</dbReference>
<dbReference type="EMBL" id="KZ819285">
    <property type="protein sequence ID" value="PWO00364.1"/>
    <property type="molecule type" value="Genomic_DNA"/>
</dbReference>
<dbReference type="CDD" id="cd06661">
    <property type="entry name" value="GGCT_like"/>
    <property type="match status" value="1"/>
</dbReference>
<dbReference type="AlphaFoldDB" id="A0A316ZJB9"/>
<dbReference type="RefSeq" id="XP_025600642.1">
    <property type="nucleotide sequence ID" value="XM_025744958.1"/>
</dbReference>
<reference evidence="2 3" key="1">
    <citation type="journal article" date="2018" name="Mol. Biol. Evol.">
        <title>Broad Genomic Sampling Reveals a Smut Pathogenic Ancestry of the Fungal Clade Ustilaginomycotina.</title>
        <authorList>
            <person name="Kijpornyongpan T."/>
            <person name="Mondo S.J."/>
            <person name="Barry K."/>
            <person name="Sandor L."/>
            <person name="Lee J."/>
            <person name="Lipzen A."/>
            <person name="Pangilinan J."/>
            <person name="LaButti K."/>
            <person name="Hainaut M."/>
            <person name="Henrissat B."/>
            <person name="Grigoriev I.V."/>
            <person name="Spatafora J.W."/>
            <person name="Aime M.C."/>
        </authorList>
    </citation>
    <scope>NUCLEOTIDE SEQUENCE [LARGE SCALE GENOMIC DNA]</scope>
    <source>
        <strain evidence="2 3">MCA 4186</strain>
    </source>
</reference>
<accession>A0A316ZJB9</accession>
<evidence type="ECO:0000259" key="1">
    <source>
        <dbReference type="Pfam" id="PF06094"/>
    </source>
</evidence>
<dbReference type="InterPro" id="IPR009288">
    <property type="entry name" value="AIG2-like_dom"/>
</dbReference>
<evidence type="ECO:0000313" key="3">
    <source>
        <dbReference type="Proteomes" id="UP000245946"/>
    </source>
</evidence>
<evidence type="ECO:0000313" key="2">
    <source>
        <dbReference type="EMBL" id="PWO00364.1"/>
    </source>
</evidence>
<gene>
    <name evidence="2" type="ORF">FA09DRAFT_358451</name>
</gene>
<organism evidence="2 3">
    <name type="scientific">Tilletiopsis washingtonensis</name>
    <dbReference type="NCBI Taxonomy" id="58919"/>
    <lineage>
        <taxon>Eukaryota</taxon>
        <taxon>Fungi</taxon>
        <taxon>Dikarya</taxon>
        <taxon>Basidiomycota</taxon>
        <taxon>Ustilaginomycotina</taxon>
        <taxon>Exobasidiomycetes</taxon>
        <taxon>Entylomatales</taxon>
        <taxon>Entylomatales incertae sedis</taxon>
        <taxon>Tilletiopsis</taxon>
    </lineage>
</organism>
<dbReference type="GeneID" id="37272502"/>
<dbReference type="Gene3D" id="3.10.490.10">
    <property type="entry name" value="Gamma-glutamyl cyclotransferase-like"/>
    <property type="match status" value="1"/>
</dbReference>
<protein>
    <recommendedName>
        <fullName evidence="1">Gamma-glutamylcyclotransferase AIG2-like domain-containing protein</fullName>
    </recommendedName>
</protein>
<feature type="domain" description="Gamma-glutamylcyclotransferase AIG2-like" evidence="1">
    <location>
        <begin position="14"/>
        <end position="113"/>
    </location>
</feature>
<dbReference type="OrthoDB" id="1044435at2759"/>
<proteinExistence type="predicted"/>
<keyword evidence="3" id="KW-1185">Reference proteome</keyword>
<dbReference type="Pfam" id="PF06094">
    <property type="entry name" value="GGACT"/>
    <property type="match status" value="1"/>
</dbReference>
<sequence>MPTDTNKADCRLATYGTLAPGRPNAHQLEGLHGTWSSGTVRGHLVERGWGAPLGYPAMIPDAEKGAQIAVSLFESHELPAHWARLDAFEGSGYARVAVPVMTAAGPTRAFIYIDKAE</sequence>
<dbReference type="Proteomes" id="UP000245946">
    <property type="component" value="Unassembled WGS sequence"/>
</dbReference>